<dbReference type="Pfam" id="PF25597">
    <property type="entry name" value="SH3_retrovirus"/>
    <property type="match status" value="1"/>
</dbReference>
<comment type="caution">
    <text evidence="3">The sequence shown here is derived from an EMBL/GenBank/DDBJ whole genome shotgun (WGS) entry which is preliminary data.</text>
</comment>
<dbReference type="InterPro" id="IPR029472">
    <property type="entry name" value="Copia-like_N"/>
</dbReference>
<dbReference type="InterPro" id="IPR001584">
    <property type="entry name" value="Integrase_cat-core"/>
</dbReference>
<dbReference type="Gene3D" id="3.30.420.10">
    <property type="entry name" value="Ribonuclease H-like superfamily/Ribonuclease H"/>
    <property type="match status" value="1"/>
</dbReference>
<dbReference type="Pfam" id="PF14244">
    <property type="entry name" value="Retrotran_gag_3"/>
    <property type="match status" value="1"/>
</dbReference>
<dbReference type="PANTHER" id="PTHR42648">
    <property type="entry name" value="TRANSPOSASE, PUTATIVE-RELATED"/>
    <property type="match status" value="1"/>
</dbReference>
<evidence type="ECO:0000256" key="1">
    <source>
        <dbReference type="SAM" id="MobiDB-lite"/>
    </source>
</evidence>
<dbReference type="EMBL" id="BKCJ010005320">
    <property type="protein sequence ID" value="GEU66079.1"/>
    <property type="molecule type" value="Genomic_DNA"/>
</dbReference>
<dbReference type="InterPro" id="IPR036397">
    <property type="entry name" value="RNaseH_sf"/>
</dbReference>
<feature type="compositionally biased region" description="Acidic residues" evidence="1">
    <location>
        <begin position="448"/>
        <end position="457"/>
    </location>
</feature>
<feature type="region of interest" description="Disordered" evidence="1">
    <location>
        <begin position="426"/>
        <end position="475"/>
    </location>
</feature>
<dbReference type="GO" id="GO:0003676">
    <property type="term" value="F:nucleic acid binding"/>
    <property type="evidence" value="ECO:0007669"/>
    <property type="project" value="InterPro"/>
</dbReference>
<dbReference type="SUPFAM" id="SSF53098">
    <property type="entry name" value="Ribonuclease H-like"/>
    <property type="match status" value="1"/>
</dbReference>
<organism evidence="3">
    <name type="scientific">Tanacetum cinerariifolium</name>
    <name type="common">Dalmatian daisy</name>
    <name type="synonym">Chrysanthemum cinerariifolium</name>
    <dbReference type="NCBI Taxonomy" id="118510"/>
    <lineage>
        <taxon>Eukaryota</taxon>
        <taxon>Viridiplantae</taxon>
        <taxon>Streptophyta</taxon>
        <taxon>Embryophyta</taxon>
        <taxon>Tracheophyta</taxon>
        <taxon>Spermatophyta</taxon>
        <taxon>Magnoliopsida</taxon>
        <taxon>eudicotyledons</taxon>
        <taxon>Gunneridae</taxon>
        <taxon>Pentapetalae</taxon>
        <taxon>asterids</taxon>
        <taxon>campanulids</taxon>
        <taxon>Asterales</taxon>
        <taxon>Asteraceae</taxon>
        <taxon>Asteroideae</taxon>
        <taxon>Anthemideae</taxon>
        <taxon>Anthemidinae</taxon>
        <taxon>Tanacetum</taxon>
    </lineage>
</organism>
<dbReference type="GO" id="GO:0015074">
    <property type="term" value="P:DNA integration"/>
    <property type="evidence" value="ECO:0007669"/>
    <property type="project" value="InterPro"/>
</dbReference>
<dbReference type="PANTHER" id="PTHR42648:SF29">
    <property type="entry name" value="RNA-DIRECTED DNA POLYMERASE"/>
    <property type="match status" value="1"/>
</dbReference>
<evidence type="ECO:0000259" key="2">
    <source>
        <dbReference type="PROSITE" id="PS50994"/>
    </source>
</evidence>
<evidence type="ECO:0000313" key="3">
    <source>
        <dbReference type="EMBL" id="GEU66079.1"/>
    </source>
</evidence>
<proteinExistence type="predicted"/>
<sequence length="475" mass="54679">MAGDDVNKNQTGDGGKKTQNEGEMIDHNSLFYLHASDYPKQMHVNDVLTNKNYNDWEQEMMNFMFAKNKTGFIDGSIKKPETKSDKYLPWMRCDTMIKGWGKKTYEFLMGLDDQFSVIKTQILAMKPTPDLSAAYHLVAEDEQQHTIASSKGADLKAGNLIGVGDCRGGLYWMGGIKEERKAMTVTIDAWHRRLRHASNIKFSRVSFLKDVSSSFNAKVCDSCNKAKLTRANYFLTIVDDYSSMNKFYKERGIVLETTCPHTPQQNGVVERKHRHLLEIARALRFEASLPTTFWGECIFTATYIVNRLPSKRINDKTPYEVLFGQKPEYDHMRVFGCMAYYKNTETNGDNFEPRGKPGVFFGYPPGKKGYKIYDLEERKMVMTRDARFVEEIFPFSKAEPKVFEQEIFEYSSLIPQCDEPHEELAKKMETDGSSIQDNEEEQTHSMEDALEDQLEDSINERENDIHASINSKSYQ</sequence>
<dbReference type="AlphaFoldDB" id="A0A6L2LY51"/>
<dbReference type="PROSITE" id="PS50994">
    <property type="entry name" value="INTEGRASE"/>
    <property type="match status" value="1"/>
</dbReference>
<dbReference type="InterPro" id="IPR012337">
    <property type="entry name" value="RNaseH-like_sf"/>
</dbReference>
<name>A0A6L2LY51_TANCI</name>
<gene>
    <name evidence="3" type="ORF">Tci_038057</name>
</gene>
<dbReference type="InterPro" id="IPR057670">
    <property type="entry name" value="SH3_retrovirus"/>
</dbReference>
<feature type="domain" description="Integrase catalytic" evidence="2">
    <location>
        <begin position="125"/>
        <end position="326"/>
    </location>
</feature>
<protein>
    <submittedName>
        <fullName evidence="3">Retrovirus-related Pol polyprotein from transposon TNT 1-94</fullName>
    </submittedName>
</protein>
<dbReference type="InterPro" id="IPR039537">
    <property type="entry name" value="Retrotran_Ty1/copia-like"/>
</dbReference>
<accession>A0A6L2LY51</accession>
<reference evidence="3" key="1">
    <citation type="journal article" date="2019" name="Sci. Rep.">
        <title>Draft genome of Tanacetum cinerariifolium, the natural source of mosquito coil.</title>
        <authorList>
            <person name="Yamashiro T."/>
            <person name="Shiraishi A."/>
            <person name="Satake H."/>
            <person name="Nakayama K."/>
        </authorList>
    </citation>
    <scope>NUCLEOTIDE SEQUENCE</scope>
</reference>
<feature type="region of interest" description="Disordered" evidence="1">
    <location>
        <begin position="1"/>
        <end position="21"/>
    </location>
</feature>